<keyword evidence="4 14" id="KW-0812">Transmembrane</keyword>
<dbReference type="GO" id="GO:0010038">
    <property type="term" value="P:response to metal ion"/>
    <property type="evidence" value="ECO:0007669"/>
    <property type="project" value="UniProtKB-ARBA"/>
</dbReference>
<evidence type="ECO:0000256" key="9">
    <source>
        <dbReference type="ARBA" id="ARBA00022989"/>
    </source>
</evidence>
<keyword evidence="11" id="KW-0325">Glycoprotein</keyword>
<dbReference type="FunFam" id="2.60.120.430:FF:000007">
    <property type="entry name" value="FERONIA receptor-like kinase"/>
    <property type="match status" value="1"/>
</dbReference>
<dbReference type="GO" id="GO:0004674">
    <property type="term" value="F:protein serine/threonine kinase activity"/>
    <property type="evidence" value="ECO:0007669"/>
    <property type="project" value="UniProtKB-KW"/>
</dbReference>
<keyword evidence="18" id="KW-1185">Reference proteome</keyword>
<dbReference type="Gene3D" id="2.60.120.430">
    <property type="entry name" value="Galactose-binding lectin"/>
    <property type="match status" value="2"/>
</dbReference>
<comment type="caution">
    <text evidence="17">The sequence shown here is derived from an EMBL/GenBank/DDBJ whole genome shotgun (WGS) entry which is preliminary data.</text>
</comment>
<evidence type="ECO:0000256" key="15">
    <source>
        <dbReference type="SAM" id="SignalP"/>
    </source>
</evidence>
<keyword evidence="8 12" id="KW-0067">ATP-binding</keyword>
<dbReference type="PROSITE" id="PS50011">
    <property type="entry name" value="PROTEIN_KINASE_DOM"/>
    <property type="match status" value="1"/>
</dbReference>
<dbReference type="Gene3D" id="3.30.200.20">
    <property type="entry name" value="Phosphorylase Kinase, domain 1"/>
    <property type="match status" value="1"/>
</dbReference>
<dbReference type="PROSITE" id="PS00107">
    <property type="entry name" value="PROTEIN_KINASE_ATP"/>
    <property type="match status" value="1"/>
</dbReference>
<dbReference type="InterPro" id="IPR000719">
    <property type="entry name" value="Prot_kinase_dom"/>
</dbReference>
<keyword evidence="5 15" id="KW-0732">Signal</keyword>
<keyword evidence="9 14" id="KW-1133">Transmembrane helix</keyword>
<keyword evidence="2" id="KW-0723">Serine/threonine-protein kinase</keyword>
<evidence type="ECO:0000256" key="11">
    <source>
        <dbReference type="ARBA" id="ARBA00023180"/>
    </source>
</evidence>
<dbReference type="CDD" id="cd14066">
    <property type="entry name" value="STKc_IRAK"/>
    <property type="match status" value="1"/>
</dbReference>
<keyword evidence="3" id="KW-0808">Transferase</keyword>
<evidence type="ECO:0000256" key="2">
    <source>
        <dbReference type="ARBA" id="ARBA00022527"/>
    </source>
</evidence>
<dbReference type="Proteomes" id="UP000655225">
    <property type="component" value="Unassembled WGS sequence"/>
</dbReference>
<keyword evidence="10 14" id="KW-0472">Membrane</keyword>
<dbReference type="SUPFAM" id="SSF56112">
    <property type="entry name" value="Protein kinase-like (PK-like)"/>
    <property type="match status" value="1"/>
</dbReference>
<dbReference type="Gene3D" id="1.10.510.10">
    <property type="entry name" value="Transferase(Phosphotransferase) domain 1"/>
    <property type="match status" value="1"/>
</dbReference>
<dbReference type="FunFam" id="3.30.200.20:FF:000645">
    <property type="entry name" value="Receptor-like protein kinase FERONIA"/>
    <property type="match status" value="1"/>
</dbReference>
<evidence type="ECO:0000256" key="13">
    <source>
        <dbReference type="SAM" id="MobiDB-lite"/>
    </source>
</evidence>
<evidence type="ECO:0000256" key="12">
    <source>
        <dbReference type="PROSITE-ProRule" id="PRU10141"/>
    </source>
</evidence>
<dbReference type="FunFam" id="1.10.510.10:FF:000252">
    <property type="entry name" value="Receptor-like protein kinase FERONIA"/>
    <property type="match status" value="1"/>
</dbReference>
<dbReference type="Pfam" id="PF12819">
    <property type="entry name" value="Malectin_like"/>
    <property type="match status" value="1"/>
</dbReference>
<evidence type="ECO:0000256" key="7">
    <source>
        <dbReference type="ARBA" id="ARBA00022777"/>
    </source>
</evidence>
<evidence type="ECO:0000313" key="17">
    <source>
        <dbReference type="EMBL" id="KAF8399627.1"/>
    </source>
</evidence>
<dbReference type="InterPro" id="IPR045272">
    <property type="entry name" value="ANXUR1/2-like"/>
</dbReference>
<evidence type="ECO:0000256" key="6">
    <source>
        <dbReference type="ARBA" id="ARBA00022741"/>
    </source>
</evidence>
<dbReference type="InterPro" id="IPR001245">
    <property type="entry name" value="Ser-Thr/Tyr_kinase_cat_dom"/>
</dbReference>
<feature type="transmembrane region" description="Helical" evidence="14">
    <location>
        <begin position="458"/>
        <end position="482"/>
    </location>
</feature>
<reference evidence="17 18" key="1">
    <citation type="submission" date="2020-04" db="EMBL/GenBank/DDBJ databases">
        <title>Plant Genome Project.</title>
        <authorList>
            <person name="Zhang R.-G."/>
        </authorList>
    </citation>
    <scope>NUCLEOTIDE SEQUENCE [LARGE SCALE GENOMIC DNA]</scope>
    <source>
        <strain evidence="17">YNK0</strain>
        <tissue evidence="17">Leaf</tissue>
    </source>
</reference>
<feature type="binding site" evidence="12">
    <location>
        <position position="567"/>
    </location>
    <ligand>
        <name>ATP</name>
        <dbReference type="ChEBI" id="CHEBI:30616"/>
    </ligand>
</feature>
<evidence type="ECO:0000259" key="16">
    <source>
        <dbReference type="PROSITE" id="PS50011"/>
    </source>
</evidence>
<evidence type="ECO:0000256" key="8">
    <source>
        <dbReference type="ARBA" id="ARBA00022840"/>
    </source>
</evidence>
<organism evidence="17 18">
    <name type="scientific">Tetracentron sinense</name>
    <name type="common">Spur-leaf</name>
    <dbReference type="NCBI Taxonomy" id="13715"/>
    <lineage>
        <taxon>Eukaryota</taxon>
        <taxon>Viridiplantae</taxon>
        <taxon>Streptophyta</taxon>
        <taxon>Embryophyta</taxon>
        <taxon>Tracheophyta</taxon>
        <taxon>Spermatophyta</taxon>
        <taxon>Magnoliopsida</taxon>
        <taxon>Trochodendrales</taxon>
        <taxon>Trochodendraceae</taxon>
        <taxon>Tetracentron</taxon>
    </lineage>
</organism>
<feature type="region of interest" description="Disordered" evidence="13">
    <location>
        <begin position="821"/>
        <end position="842"/>
    </location>
</feature>
<feature type="domain" description="Protein kinase" evidence="16">
    <location>
        <begin position="538"/>
        <end position="813"/>
    </location>
</feature>
<gene>
    <name evidence="17" type="ORF">HHK36_015496</name>
</gene>
<name>A0A834Z571_TETSI</name>
<feature type="chain" id="PRO_5032269080" description="Protein kinase domain-containing protein" evidence="15">
    <location>
        <begin position="26"/>
        <end position="902"/>
    </location>
</feature>
<dbReference type="PANTHER" id="PTHR34590">
    <property type="entry name" value="OS03G0124300 PROTEIN-RELATED"/>
    <property type="match status" value="1"/>
</dbReference>
<accession>A0A834Z571</accession>
<dbReference type="Pfam" id="PF07714">
    <property type="entry name" value="PK_Tyr_Ser-Thr"/>
    <property type="match status" value="1"/>
</dbReference>
<feature type="signal peptide" evidence="15">
    <location>
        <begin position="1"/>
        <end position="25"/>
    </location>
</feature>
<protein>
    <recommendedName>
        <fullName evidence="16">Protein kinase domain-containing protein</fullName>
    </recommendedName>
</protein>
<dbReference type="SMART" id="SM00220">
    <property type="entry name" value="S_TKc"/>
    <property type="match status" value="1"/>
</dbReference>
<dbReference type="PANTHER" id="PTHR34590:SF5">
    <property type="entry name" value="OS04G0586500 PROTEIN"/>
    <property type="match status" value="1"/>
</dbReference>
<keyword evidence="6 12" id="KW-0547">Nucleotide-binding</keyword>
<sequence length="902" mass="100488">MENTNQNALLFILMLTTFYLHLVVGDSPPAYVPSDNILINCGSSGYSTWEQDERSWIGDVSSQFTPSGPNDKSETFKATAQGSVDKVPYLTGRIFHSPFTYTIPVSEEGPKFIRLHFHAPNSYESDLDLSKAFLSVKVGPYLLLRNFSASLTAANLSSPSFIKEFCVNAVEDQRLDITFSPFPSNSDAFAFVNGIEVVSMPPNLYTSPDSLFVDHSTTISVDNNSTALEMLYRLNVGGQSLSPMQDTGMFRAWDDDHRYIFGDDGQTPNLLGRNFTINYPEKVPEYTAPEILYRTARNMGMDKTFNENNNLTWGFLVDSGFYYLVRLHFCEIVLNITKTNQRVFQIFINNRTAEGEVDIISWTGDNRVPVYRDYVVQVLEGNGGKQLMWLALHPDTKSPALYSDAILNGLEIFKLNSTKGSLAGPNPDPDPDPDPVVDKIPAPIEPSIRRSKDHEKNLLPIIIAGGVLGGVVAFSLLCFFIFRRRKRVNDSRTSDGTSWWLLPSHSGVRSTKRTTSSLPSDLCRHFSLVEIKSATNNFDENLLIGVGGFGNVYKGNIDGGATTVAIKRLNPTSQQGAHEFQTEIEMLSKLRHLHLVSLIGYCRDYREMILVYEYMAHGTLREHLDKTHNPPLSWKQRLQICIGAARGLNYLHTGAKQTIIHRDVKTTNILLDEKWVAKVSDFGLSRVGSTSVSHTHVSTVVKGSLGYLDPEYYRRQQLTEKSDVYSFGVVLFEVLCARPAVNRILPKEQISLAEWARQCHRKGTLDQIIDPYLRGKISPECLKKFGEIAESCLLDQGIERPAMGDVVWNLEFALQLQETAEESSKSSGVHGETDSEESPFSPYFLSGGNDDVVFDKDGHASSNSRSSGIIVVSDGGLSLTSNDSDRLMSGPVFSEIMNSKGR</sequence>
<dbReference type="InterPro" id="IPR017441">
    <property type="entry name" value="Protein_kinase_ATP_BS"/>
</dbReference>
<dbReference type="FunFam" id="2.60.120.430:FF:000003">
    <property type="entry name" value="FERONIA receptor-like kinase"/>
    <property type="match status" value="1"/>
</dbReference>
<evidence type="ECO:0000256" key="14">
    <source>
        <dbReference type="SAM" id="Phobius"/>
    </source>
</evidence>
<dbReference type="EMBL" id="JABCRI010000010">
    <property type="protein sequence ID" value="KAF8399627.1"/>
    <property type="molecule type" value="Genomic_DNA"/>
</dbReference>
<dbReference type="InterPro" id="IPR011009">
    <property type="entry name" value="Kinase-like_dom_sf"/>
</dbReference>
<dbReference type="GO" id="GO:0004714">
    <property type="term" value="F:transmembrane receptor protein tyrosine kinase activity"/>
    <property type="evidence" value="ECO:0007669"/>
    <property type="project" value="InterPro"/>
</dbReference>
<dbReference type="OrthoDB" id="1903759at2759"/>
<dbReference type="GO" id="GO:0005524">
    <property type="term" value="F:ATP binding"/>
    <property type="evidence" value="ECO:0007669"/>
    <property type="project" value="UniProtKB-UniRule"/>
</dbReference>
<evidence type="ECO:0000256" key="1">
    <source>
        <dbReference type="ARBA" id="ARBA00004479"/>
    </source>
</evidence>
<proteinExistence type="predicted"/>
<evidence type="ECO:0000256" key="4">
    <source>
        <dbReference type="ARBA" id="ARBA00022692"/>
    </source>
</evidence>
<evidence type="ECO:0000256" key="10">
    <source>
        <dbReference type="ARBA" id="ARBA00023136"/>
    </source>
</evidence>
<dbReference type="AlphaFoldDB" id="A0A834Z571"/>
<evidence type="ECO:0000256" key="3">
    <source>
        <dbReference type="ARBA" id="ARBA00022679"/>
    </source>
</evidence>
<comment type="subcellular location">
    <subcellularLocation>
        <location evidence="1">Membrane</location>
        <topology evidence="1">Single-pass type I membrane protein</topology>
    </subcellularLocation>
</comment>
<dbReference type="OMA" id="HREVTFF"/>
<evidence type="ECO:0000256" key="5">
    <source>
        <dbReference type="ARBA" id="ARBA00022729"/>
    </source>
</evidence>
<evidence type="ECO:0000313" key="18">
    <source>
        <dbReference type="Proteomes" id="UP000655225"/>
    </source>
</evidence>
<keyword evidence="7" id="KW-0418">Kinase</keyword>
<dbReference type="GO" id="GO:0016020">
    <property type="term" value="C:membrane"/>
    <property type="evidence" value="ECO:0007669"/>
    <property type="project" value="UniProtKB-SubCell"/>
</dbReference>
<dbReference type="InterPro" id="IPR008271">
    <property type="entry name" value="Ser/Thr_kinase_AS"/>
</dbReference>
<dbReference type="PROSITE" id="PS00108">
    <property type="entry name" value="PROTEIN_KINASE_ST"/>
    <property type="match status" value="1"/>
</dbReference>
<dbReference type="InterPro" id="IPR024788">
    <property type="entry name" value="Malectin-like_Carb-bd_dom"/>
</dbReference>